<protein>
    <submittedName>
        <fullName evidence="1">Uncharacterized protein</fullName>
    </submittedName>
</protein>
<gene>
    <name evidence="1" type="ORF">DENIS_2171</name>
</gene>
<reference evidence="2" key="2">
    <citation type="submission" date="2019-01" db="EMBL/GenBank/DDBJ databases">
        <title>Genome sequence of Desulfonema ishimotonii strain Tokyo 01.</title>
        <authorList>
            <person name="Fukui M."/>
        </authorList>
    </citation>
    <scope>NUCLEOTIDE SEQUENCE [LARGE SCALE GENOMIC DNA]</scope>
    <source>
        <strain evidence="2">Tokyo 01</strain>
    </source>
</reference>
<evidence type="ECO:0000313" key="2">
    <source>
        <dbReference type="Proteomes" id="UP000288096"/>
    </source>
</evidence>
<accession>A0A401FW73</accession>
<keyword evidence="2" id="KW-1185">Reference proteome</keyword>
<dbReference type="Proteomes" id="UP000288096">
    <property type="component" value="Unassembled WGS sequence"/>
</dbReference>
<comment type="caution">
    <text evidence="1">The sequence shown here is derived from an EMBL/GenBank/DDBJ whole genome shotgun (WGS) entry which is preliminary data.</text>
</comment>
<evidence type="ECO:0000313" key="1">
    <source>
        <dbReference type="EMBL" id="GBC61211.1"/>
    </source>
</evidence>
<proteinExistence type="predicted"/>
<reference evidence="2" key="1">
    <citation type="submission" date="2017-11" db="EMBL/GenBank/DDBJ databases">
        <authorList>
            <person name="Watanabe M."/>
            <person name="Kojima H."/>
        </authorList>
    </citation>
    <scope>NUCLEOTIDE SEQUENCE [LARGE SCALE GENOMIC DNA]</scope>
    <source>
        <strain evidence="2">Tokyo 01</strain>
    </source>
</reference>
<dbReference type="EMBL" id="BEXT01000001">
    <property type="protein sequence ID" value="GBC61211.1"/>
    <property type="molecule type" value="Genomic_DNA"/>
</dbReference>
<sequence length="57" mass="6692">MTVYKFRFDFEVGSFVKSPCKDCEKRKSHFPKCIEACKTLDKIQRILAETRSSTRNS</sequence>
<dbReference type="AlphaFoldDB" id="A0A401FW73"/>
<organism evidence="1 2">
    <name type="scientific">Desulfonema ishimotonii</name>
    <dbReference type="NCBI Taxonomy" id="45657"/>
    <lineage>
        <taxon>Bacteria</taxon>
        <taxon>Pseudomonadati</taxon>
        <taxon>Thermodesulfobacteriota</taxon>
        <taxon>Desulfobacteria</taxon>
        <taxon>Desulfobacterales</taxon>
        <taxon>Desulfococcaceae</taxon>
        <taxon>Desulfonema</taxon>
    </lineage>
</organism>
<name>A0A401FW73_9BACT</name>